<dbReference type="Proteomes" id="UP000639772">
    <property type="component" value="Chromosome 1"/>
</dbReference>
<evidence type="ECO:0000313" key="8">
    <source>
        <dbReference type="Proteomes" id="UP000639772"/>
    </source>
</evidence>
<dbReference type="InterPro" id="IPR038358">
    <property type="entry name" value="VPS28_N_sf"/>
</dbReference>
<protein>
    <recommendedName>
        <fullName evidence="6">VPS28 N-terminal domain-containing protein</fullName>
    </recommendedName>
</protein>
<dbReference type="PANTHER" id="PTHR12937:SF0">
    <property type="entry name" value="VACUOLAR PROTEIN SORTING-ASSOCIATED PROTEIN 28 HOMOLOG"/>
    <property type="match status" value="1"/>
</dbReference>
<dbReference type="Gene3D" id="1.20.1440.200">
    <property type="match status" value="1"/>
</dbReference>
<evidence type="ECO:0000256" key="1">
    <source>
        <dbReference type="ARBA" id="ARBA00004177"/>
    </source>
</evidence>
<dbReference type="OrthoDB" id="2671at2759"/>
<comment type="subcellular location">
    <subcellularLocation>
        <location evidence="1">Endosome</location>
    </subcellularLocation>
</comment>
<dbReference type="GO" id="GO:0000813">
    <property type="term" value="C:ESCRT I complex"/>
    <property type="evidence" value="ECO:0007669"/>
    <property type="project" value="InterPro"/>
</dbReference>
<feature type="domain" description="VPS28 N-terminal" evidence="6">
    <location>
        <begin position="85"/>
        <end position="142"/>
    </location>
</feature>
<dbReference type="GO" id="GO:0043328">
    <property type="term" value="P:protein transport to vacuole involved in ubiquitin-dependent protein catabolic process via the multivesicular body sorting pathway"/>
    <property type="evidence" value="ECO:0007669"/>
    <property type="project" value="TreeGrafter"/>
</dbReference>
<gene>
    <name evidence="7" type="ORF">HPP92_001583</name>
</gene>
<comment type="similarity">
    <text evidence="5">Belongs to the VPS28 family.</text>
</comment>
<dbReference type="InterPro" id="IPR007143">
    <property type="entry name" value="Vps28"/>
</dbReference>
<accession>A0A835S7Z9</accession>
<dbReference type="InterPro" id="IPR037202">
    <property type="entry name" value="ESCRT_assembly_dom"/>
</dbReference>
<dbReference type="SUPFAM" id="SSF140111">
    <property type="entry name" value="Endosomal sorting complex assembly domain"/>
    <property type="match status" value="1"/>
</dbReference>
<dbReference type="PANTHER" id="PTHR12937">
    <property type="entry name" value="VACUOLAR PROTEIN SORTING 28, ISOFORM 2 VPS28"/>
    <property type="match status" value="1"/>
</dbReference>
<dbReference type="EMBL" id="JADCNM010000001">
    <property type="protein sequence ID" value="KAG0501511.1"/>
    <property type="molecule type" value="Genomic_DNA"/>
</dbReference>
<reference evidence="7 8" key="1">
    <citation type="journal article" date="2020" name="Nat. Food">
        <title>A phased Vanilla planifolia genome enables genetic improvement of flavour and production.</title>
        <authorList>
            <person name="Hasing T."/>
            <person name="Tang H."/>
            <person name="Brym M."/>
            <person name="Khazi F."/>
            <person name="Huang T."/>
            <person name="Chambers A.H."/>
        </authorList>
    </citation>
    <scope>NUCLEOTIDE SEQUENCE [LARGE SCALE GENOMIC DNA]</scope>
    <source>
        <tissue evidence="7">Leaf</tissue>
    </source>
</reference>
<evidence type="ECO:0000259" key="6">
    <source>
        <dbReference type="PROSITE" id="PS51313"/>
    </source>
</evidence>
<sequence length="142" mass="16510">MNLPSNLSCLLIVQGTNLRENPPSFLPRDLQLLNKLSMVPHLAMRKLSTSKLKSWTLNDLNFIILCFNGLRSRISNFFFWGTILASNRLIWPSMEVKLWNDKREREMFDSFADLYAIIKTTEKLEKAYVRDLVSSISMNQVP</sequence>
<proteinExistence type="inferred from homology"/>
<dbReference type="InterPro" id="IPR017898">
    <property type="entry name" value="VPS28_N"/>
</dbReference>
<dbReference type="AlphaFoldDB" id="A0A835S7Z9"/>
<keyword evidence="2 5" id="KW-0813">Transport</keyword>
<evidence type="ECO:0000256" key="4">
    <source>
        <dbReference type="ARBA" id="ARBA00022927"/>
    </source>
</evidence>
<evidence type="ECO:0000256" key="5">
    <source>
        <dbReference type="PROSITE-ProRule" id="PRU00645"/>
    </source>
</evidence>
<keyword evidence="4 5" id="KW-0653">Protein transport</keyword>
<dbReference type="GO" id="GO:0044877">
    <property type="term" value="F:protein-containing complex binding"/>
    <property type="evidence" value="ECO:0007669"/>
    <property type="project" value="TreeGrafter"/>
</dbReference>
<name>A0A835S7Z9_VANPL</name>
<evidence type="ECO:0000256" key="3">
    <source>
        <dbReference type="ARBA" id="ARBA00022753"/>
    </source>
</evidence>
<evidence type="ECO:0000256" key="2">
    <source>
        <dbReference type="ARBA" id="ARBA00022448"/>
    </source>
</evidence>
<organism evidence="7 8">
    <name type="scientific">Vanilla planifolia</name>
    <name type="common">Vanilla</name>
    <dbReference type="NCBI Taxonomy" id="51239"/>
    <lineage>
        <taxon>Eukaryota</taxon>
        <taxon>Viridiplantae</taxon>
        <taxon>Streptophyta</taxon>
        <taxon>Embryophyta</taxon>
        <taxon>Tracheophyta</taxon>
        <taxon>Spermatophyta</taxon>
        <taxon>Magnoliopsida</taxon>
        <taxon>Liliopsida</taxon>
        <taxon>Asparagales</taxon>
        <taxon>Orchidaceae</taxon>
        <taxon>Vanilloideae</taxon>
        <taxon>Vanilleae</taxon>
        <taxon>Vanilla</taxon>
    </lineage>
</organism>
<dbReference type="Pfam" id="PF03997">
    <property type="entry name" value="VPS28"/>
    <property type="match status" value="1"/>
</dbReference>
<comment type="caution">
    <text evidence="7">The sequence shown here is derived from an EMBL/GenBank/DDBJ whole genome shotgun (WGS) entry which is preliminary data.</text>
</comment>
<dbReference type="PROSITE" id="PS51313">
    <property type="entry name" value="VPS28_N"/>
    <property type="match status" value="1"/>
</dbReference>
<keyword evidence="3" id="KW-0967">Endosome</keyword>
<evidence type="ECO:0000313" key="7">
    <source>
        <dbReference type="EMBL" id="KAG0501511.1"/>
    </source>
</evidence>